<dbReference type="InterPro" id="IPR046357">
    <property type="entry name" value="PPIase_dom_sf"/>
</dbReference>
<reference evidence="3 4" key="1">
    <citation type="journal article" date="2020" name="mSystems">
        <title>Defining Genomic and Predicted Metabolic Features of the Acetobacterium Genus.</title>
        <authorList>
            <person name="Ross D.E."/>
            <person name="Marshall C.W."/>
            <person name="Gulliver D."/>
            <person name="May H.D."/>
            <person name="Norman R.S."/>
        </authorList>
    </citation>
    <scope>NUCLEOTIDE SEQUENCE [LARGE SCALE GENOMIC DNA]</scope>
    <source>
        <strain evidence="3 4">DSM 8238</strain>
    </source>
</reference>
<dbReference type="GO" id="GO:0016853">
    <property type="term" value="F:isomerase activity"/>
    <property type="evidence" value="ECO:0007669"/>
    <property type="project" value="UniProtKB-KW"/>
</dbReference>
<evidence type="ECO:0000313" key="4">
    <source>
        <dbReference type="Proteomes" id="UP000603234"/>
    </source>
</evidence>
<name>A0ABR6WST2_9FIRM</name>
<feature type="domain" description="PpiC" evidence="2">
    <location>
        <begin position="334"/>
        <end position="426"/>
    </location>
</feature>
<dbReference type="PROSITE" id="PS50198">
    <property type="entry name" value="PPIC_PPIASE_2"/>
    <property type="match status" value="1"/>
</dbReference>
<keyword evidence="4" id="KW-1185">Reference proteome</keyword>
<dbReference type="PROSITE" id="PS51257">
    <property type="entry name" value="PROKAR_LIPOPROTEIN"/>
    <property type="match status" value="1"/>
</dbReference>
<organism evidence="3 4">
    <name type="scientific">Acetobacterium fimetarium</name>
    <dbReference type="NCBI Taxonomy" id="52691"/>
    <lineage>
        <taxon>Bacteria</taxon>
        <taxon>Bacillati</taxon>
        <taxon>Bacillota</taxon>
        <taxon>Clostridia</taxon>
        <taxon>Eubacteriales</taxon>
        <taxon>Eubacteriaceae</taxon>
        <taxon>Acetobacterium</taxon>
    </lineage>
</organism>
<gene>
    <name evidence="3" type="ORF">GH808_04005</name>
</gene>
<dbReference type="PANTHER" id="PTHR47245:SF2">
    <property type="entry name" value="PEPTIDYL-PROLYL CIS-TRANS ISOMERASE HP_0175-RELATED"/>
    <property type="match status" value="1"/>
</dbReference>
<dbReference type="InterPro" id="IPR027304">
    <property type="entry name" value="Trigger_fact/SurA_dom_sf"/>
</dbReference>
<dbReference type="RefSeq" id="WP_186841508.1">
    <property type="nucleotide sequence ID" value="NZ_WJBC01000004.1"/>
</dbReference>
<protein>
    <submittedName>
        <fullName evidence="3">Peptidylprolyl isomerase</fullName>
    </submittedName>
</protein>
<keyword evidence="1 3" id="KW-0413">Isomerase</keyword>
<dbReference type="Gene3D" id="3.10.50.40">
    <property type="match status" value="1"/>
</dbReference>
<dbReference type="EMBL" id="WJBC01000004">
    <property type="protein sequence ID" value="MBC3803595.1"/>
    <property type="molecule type" value="Genomic_DNA"/>
</dbReference>
<dbReference type="Pfam" id="PF13624">
    <property type="entry name" value="SurA_N_3"/>
    <property type="match status" value="2"/>
</dbReference>
<dbReference type="InterPro" id="IPR000297">
    <property type="entry name" value="PPIase_PpiC"/>
</dbReference>
<dbReference type="Pfam" id="PF13145">
    <property type="entry name" value="Rotamase_2"/>
    <property type="match status" value="1"/>
</dbReference>
<evidence type="ECO:0000313" key="3">
    <source>
        <dbReference type="EMBL" id="MBC3803595.1"/>
    </source>
</evidence>
<evidence type="ECO:0000256" key="1">
    <source>
        <dbReference type="PROSITE-ProRule" id="PRU00278"/>
    </source>
</evidence>
<keyword evidence="1" id="KW-0697">Rotamase</keyword>
<accession>A0ABR6WST2</accession>
<dbReference type="SUPFAM" id="SSF54534">
    <property type="entry name" value="FKBP-like"/>
    <property type="match status" value="1"/>
</dbReference>
<evidence type="ECO:0000259" key="2">
    <source>
        <dbReference type="PROSITE" id="PS50198"/>
    </source>
</evidence>
<proteinExistence type="predicted"/>
<comment type="caution">
    <text evidence="3">The sequence shown here is derived from an EMBL/GenBank/DDBJ whole genome shotgun (WGS) entry which is preliminary data.</text>
</comment>
<dbReference type="InterPro" id="IPR050245">
    <property type="entry name" value="PrsA_foldase"/>
</dbReference>
<dbReference type="PANTHER" id="PTHR47245">
    <property type="entry name" value="PEPTIDYLPROLYL ISOMERASE"/>
    <property type="match status" value="1"/>
</dbReference>
<dbReference type="SUPFAM" id="SSF109998">
    <property type="entry name" value="Triger factor/SurA peptide-binding domain-like"/>
    <property type="match status" value="2"/>
</dbReference>
<dbReference type="Proteomes" id="UP000603234">
    <property type="component" value="Unassembled WGS sequence"/>
</dbReference>
<sequence length="497" mass="55752">MEKKRFGSVSLLLIGVVLISLLAGGCSVVQVNPEKDKQQVVAEIDGTPILKESFNNYMAYYQMYYNASSKAFPTGDELKTLKTDILNDLVRVNTLTAQAKKDGVTVDEASIGTNTDSMIASLKTTLGEEKYANILKTYNTDTTSFEAFMKTFLIDYSYSSTQETNYTNSLKADPSKELNTVVGKIGDEEIKKDLYNYQLANQELTTYYQTQKALATDDATMKTTNETIFNTIAEQKAMTQYASEKNITPAQTDIDNFIKTEDAFLNYMLQGDEQLQQFLDTKYLTIAQYREFEKQEATASATITAVKASLKDSIKVTDKEIKTYYDENKQSYDTSTVSAKHILTSDQALADQIYAEAKNIKTAEEFDALMAKYKATDGVEDASDLGAFSYNTMVSAFSDTAFKMEVNTVSEPVKSDYGYHVIYVYAKTPGEVASLEDKKDEITETLKSDKVSDEYDKLKNKLVAKSKITINEIVDPAETYVEQLKKDLNVKVYEKRI</sequence>
<dbReference type="Gene3D" id="1.10.4030.10">
    <property type="entry name" value="Porin chaperone SurA, peptide-binding domain"/>
    <property type="match status" value="1"/>
</dbReference>